<organism evidence="2 3">
    <name type="scientific">Algoriphagus boritolerans DSM 17298 = JCM 18970</name>
    <dbReference type="NCBI Taxonomy" id="1120964"/>
    <lineage>
        <taxon>Bacteria</taxon>
        <taxon>Pseudomonadati</taxon>
        <taxon>Bacteroidota</taxon>
        <taxon>Cytophagia</taxon>
        <taxon>Cytophagales</taxon>
        <taxon>Cyclobacteriaceae</taxon>
        <taxon>Algoriphagus</taxon>
    </lineage>
</organism>
<name>A0A1H5SPJ0_9BACT</name>
<reference evidence="3" key="1">
    <citation type="submission" date="2016-10" db="EMBL/GenBank/DDBJ databases">
        <authorList>
            <person name="Varghese N."/>
            <person name="Submissions S."/>
        </authorList>
    </citation>
    <scope>NUCLEOTIDE SEQUENCE [LARGE SCALE GENOMIC DNA]</scope>
    <source>
        <strain evidence="3">DSM 17298</strain>
    </source>
</reference>
<dbReference type="Proteomes" id="UP000236736">
    <property type="component" value="Unassembled WGS sequence"/>
</dbReference>
<evidence type="ECO:0000313" key="3">
    <source>
        <dbReference type="Proteomes" id="UP000236736"/>
    </source>
</evidence>
<dbReference type="RefSeq" id="WP_160111193.1">
    <property type="nucleotide sequence ID" value="NZ_FNVR01000002.1"/>
</dbReference>
<evidence type="ECO:0000256" key="1">
    <source>
        <dbReference type="SAM" id="MobiDB-lite"/>
    </source>
</evidence>
<dbReference type="STRING" id="1120964.GCA_001313265_00855"/>
<dbReference type="AlphaFoldDB" id="A0A1H5SPJ0"/>
<proteinExistence type="predicted"/>
<keyword evidence="3" id="KW-1185">Reference proteome</keyword>
<sequence>MSRKGNGLDNAVADDGINPKSKPSLKYRTFLASRFGADFINSILEG</sequence>
<gene>
    <name evidence="2" type="ORF">SAMN03080598_00443</name>
</gene>
<dbReference type="EMBL" id="FNVR01000002">
    <property type="protein sequence ID" value="SEF52489.1"/>
    <property type="molecule type" value="Genomic_DNA"/>
</dbReference>
<protein>
    <submittedName>
        <fullName evidence="2">Uncharacterized protein</fullName>
    </submittedName>
</protein>
<feature type="region of interest" description="Disordered" evidence="1">
    <location>
        <begin position="1"/>
        <end position="22"/>
    </location>
</feature>
<evidence type="ECO:0000313" key="2">
    <source>
        <dbReference type="EMBL" id="SEF52489.1"/>
    </source>
</evidence>
<accession>A0A1H5SPJ0</accession>